<dbReference type="AlphaFoldDB" id="A0A317ZQS3"/>
<protein>
    <submittedName>
        <fullName evidence="3">DUF3099 domain-containing protein</fullName>
    </submittedName>
</protein>
<keyword evidence="2" id="KW-1133">Transmembrane helix</keyword>
<keyword evidence="2" id="KW-0472">Membrane</keyword>
<dbReference type="EMBL" id="QHLY01000012">
    <property type="protein sequence ID" value="PXA68836.1"/>
    <property type="molecule type" value="Genomic_DNA"/>
</dbReference>
<sequence length="128" mass="13959">MKQQSITTLPPSPEDERRRRMIRYAVTMGIRMVCIVLMLFVQGWWLLVCALGAILLPYFAVVAANVHGEQRSPTVLRPGAVAVLPSVPLQGRSAPTNAESMGTDSTASDRDRDENQPDGQGRAPGETL</sequence>
<accession>A0A317ZQS3</accession>
<keyword evidence="4" id="KW-1185">Reference proteome</keyword>
<dbReference type="Proteomes" id="UP000246722">
    <property type="component" value="Unassembled WGS sequence"/>
</dbReference>
<gene>
    <name evidence="3" type="ORF">CTB96_13130</name>
</gene>
<organism evidence="3 4">
    <name type="scientific">Cryobacterium arcticum</name>
    <dbReference type="NCBI Taxonomy" id="670052"/>
    <lineage>
        <taxon>Bacteria</taxon>
        <taxon>Bacillati</taxon>
        <taxon>Actinomycetota</taxon>
        <taxon>Actinomycetes</taxon>
        <taxon>Micrococcales</taxon>
        <taxon>Microbacteriaceae</taxon>
        <taxon>Cryobacterium</taxon>
    </lineage>
</organism>
<dbReference type="RefSeq" id="WP_110128483.1">
    <property type="nucleotide sequence ID" value="NZ_QHLY01000012.1"/>
</dbReference>
<feature type="region of interest" description="Disordered" evidence="1">
    <location>
        <begin position="87"/>
        <end position="128"/>
    </location>
</feature>
<feature type="transmembrane region" description="Helical" evidence="2">
    <location>
        <begin position="45"/>
        <end position="66"/>
    </location>
</feature>
<evidence type="ECO:0000313" key="3">
    <source>
        <dbReference type="EMBL" id="PXA68836.1"/>
    </source>
</evidence>
<evidence type="ECO:0000256" key="2">
    <source>
        <dbReference type="SAM" id="Phobius"/>
    </source>
</evidence>
<reference evidence="3 4" key="1">
    <citation type="submission" date="2018-05" db="EMBL/GenBank/DDBJ databases">
        <title>Genetic diversity of glacier-inhabiting Cryobacterium bacteria in China and description of Cryobacterium mengkeensis sp. nov. and Arthrobacter glacialis sp. nov.</title>
        <authorList>
            <person name="Liu Q."/>
            <person name="Xin Y.-H."/>
        </authorList>
    </citation>
    <scope>NUCLEOTIDE SEQUENCE [LARGE SCALE GENOMIC DNA]</scope>
    <source>
        <strain evidence="3 4">SK-1</strain>
    </source>
</reference>
<evidence type="ECO:0000256" key="1">
    <source>
        <dbReference type="SAM" id="MobiDB-lite"/>
    </source>
</evidence>
<keyword evidence="2" id="KW-0812">Transmembrane</keyword>
<evidence type="ECO:0000313" key="4">
    <source>
        <dbReference type="Proteomes" id="UP000246722"/>
    </source>
</evidence>
<dbReference type="Pfam" id="PF11298">
    <property type="entry name" value="DUF3099"/>
    <property type="match status" value="1"/>
</dbReference>
<name>A0A317ZQS3_9MICO</name>
<proteinExistence type="predicted"/>
<feature type="transmembrane region" description="Helical" evidence="2">
    <location>
        <begin position="21"/>
        <end position="39"/>
    </location>
</feature>
<dbReference type="InterPro" id="IPR021449">
    <property type="entry name" value="DUF3099"/>
</dbReference>
<comment type="caution">
    <text evidence="3">The sequence shown here is derived from an EMBL/GenBank/DDBJ whole genome shotgun (WGS) entry which is preliminary data.</text>
</comment>
<feature type="compositionally biased region" description="Polar residues" evidence="1">
    <location>
        <begin position="93"/>
        <end position="106"/>
    </location>
</feature>
<dbReference type="OrthoDB" id="4229919at2"/>